<sequence length="296" mass="33252">MGSDLDYAHPQVEADVLAWGKWLAQTLPLKGVRFDAIKHYSEDFLRKFITILDETYGQGWFFVGEFWKDSLDDMTRYLDRMGKKFSLFDAPLVYNFSQISKSSGADLRKVFDDTLVASMPVNAVTLVMNHDTQPYQALEAPIEGWFKPLAYALILLRGEGYPCLFYGDLYGIKGEHPFPPACGGILPKLALARKLYAYGKQADYFDYATCLGWVRYGTWDRRAGCAVVLSNAGPGEKRMHVGEVHAGEVWTDVLGWSDREVRIGDDGFGDFVCGQTSVSVFVNRDAEGRGKFAEKL</sequence>
<dbReference type="SUPFAM" id="SSF51011">
    <property type="entry name" value="Glycosyl hydrolase domain"/>
    <property type="match status" value="1"/>
</dbReference>
<organism evidence="2 3">
    <name type="scientific">Anthostomella pinea</name>
    <dbReference type="NCBI Taxonomy" id="933095"/>
    <lineage>
        <taxon>Eukaryota</taxon>
        <taxon>Fungi</taxon>
        <taxon>Dikarya</taxon>
        <taxon>Ascomycota</taxon>
        <taxon>Pezizomycotina</taxon>
        <taxon>Sordariomycetes</taxon>
        <taxon>Xylariomycetidae</taxon>
        <taxon>Xylariales</taxon>
        <taxon>Xylariaceae</taxon>
        <taxon>Anthostomella</taxon>
    </lineage>
</organism>
<dbReference type="AlphaFoldDB" id="A0AAI8VW00"/>
<reference evidence="2" key="1">
    <citation type="submission" date="2023-10" db="EMBL/GenBank/DDBJ databases">
        <authorList>
            <person name="Hackl T."/>
        </authorList>
    </citation>
    <scope>NUCLEOTIDE SEQUENCE</scope>
</reference>
<dbReference type="InterPro" id="IPR013780">
    <property type="entry name" value="Glyco_hydro_b"/>
</dbReference>
<comment type="similarity">
    <text evidence="1">Belongs to the glycosyl hydrolase 13 family.</text>
</comment>
<evidence type="ECO:0000256" key="1">
    <source>
        <dbReference type="ARBA" id="ARBA00008061"/>
    </source>
</evidence>
<dbReference type="GO" id="GO:0005975">
    <property type="term" value="P:carbohydrate metabolic process"/>
    <property type="evidence" value="ECO:0007669"/>
    <property type="project" value="InterPro"/>
</dbReference>
<proteinExistence type="inferred from homology"/>
<dbReference type="PANTHER" id="PTHR43447">
    <property type="entry name" value="ALPHA-AMYLASE"/>
    <property type="match status" value="1"/>
</dbReference>
<evidence type="ECO:0000313" key="2">
    <source>
        <dbReference type="EMBL" id="CAJ2512068.1"/>
    </source>
</evidence>
<name>A0AAI8VW00_9PEZI</name>
<dbReference type="Proteomes" id="UP001295740">
    <property type="component" value="Unassembled WGS sequence"/>
</dbReference>
<dbReference type="Gene3D" id="2.60.40.1180">
    <property type="entry name" value="Golgi alpha-mannosidase II"/>
    <property type="match status" value="1"/>
</dbReference>
<dbReference type="EMBL" id="CAUWAG010000018">
    <property type="protein sequence ID" value="CAJ2512068.1"/>
    <property type="molecule type" value="Genomic_DNA"/>
</dbReference>
<dbReference type="InterPro" id="IPR017853">
    <property type="entry name" value="GH"/>
</dbReference>
<comment type="caution">
    <text evidence="2">The sequence shown here is derived from an EMBL/GenBank/DDBJ whole genome shotgun (WGS) entry which is preliminary data.</text>
</comment>
<evidence type="ECO:0000313" key="3">
    <source>
        <dbReference type="Proteomes" id="UP001295740"/>
    </source>
</evidence>
<keyword evidence="3" id="KW-1185">Reference proteome</keyword>
<accession>A0AAI8VW00</accession>
<dbReference type="Gene3D" id="3.20.20.80">
    <property type="entry name" value="Glycosidases"/>
    <property type="match status" value="1"/>
</dbReference>
<gene>
    <name evidence="2" type="ORF">KHLLAP_LOCUS12536</name>
</gene>
<dbReference type="SUPFAM" id="SSF51445">
    <property type="entry name" value="(Trans)glycosidases"/>
    <property type="match status" value="1"/>
</dbReference>
<protein>
    <submittedName>
        <fullName evidence="2">Uu.00g076930.m01.CDS01</fullName>
    </submittedName>
</protein>